<dbReference type="EMBL" id="CAMXCT010001923">
    <property type="protein sequence ID" value="CAI3994198.1"/>
    <property type="molecule type" value="Genomic_DNA"/>
</dbReference>
<dbReference type="AlphaFoldDB" id="A0A9P1CNL3"/>
<name>A0A9P1CNL3_9DINO</name>
<dbReference type="Proteomes" id="UP001152797">
    <property type="component" value="Unassembled WGS sequence"/>
</dbReference>
<accession>A0A9P1CNL3</accession>
<dbReference type="GO" id="GO:0003964">
    <property type="term" value="F:RNA-directed DNA polymerase activity"/>
    <property type="evidence" value="ECO:0007669"/>
    <property type="project" value="UniProtKB-KW"/>
</dbReference>
<keyword evidence="3" id="KW-0808">Transferase</keyword>
<reference evidence="3 4" key="2">
    <citation type="submission" date="2024-05" db="EMBL/GenBank/DDBJ databases">
        <authorList>
            <person name="Chen Y."/>
            <person name="Shah S."/>
            <person name="Dougan E. K."/>
            <person name="Thang M."/>
            <person name="Chan C."/>
        </authorList>
    </citation>
    <scope>NUCLEOTIDE SEQUENCE [LARGE SCALE GENOMIC DNA]</scope>
</reference>
<comment type="caution">
    <text evidence="2">The sequence shown here is derived from an EMBL/GenBank/DDBJ whole genome shotgun (WGS) entry which is preliminary data.</text>
</comment>
<dbReference type="EMBL" id="CAMXCT020001923">
    <property type="protein sequence ID" value="CAL1147573.1"/>
    <property type="molecule type" value="Genomic_DNA"/>
</dbReference>
<protein>
    <submittedName>
        <fullName evidence="3">Reverse transcriptase domain-containing protein</fullName>
    </submittedName>
</protein>
<feature type="region of interest" description="Disordered" evidence="1">
    <location>
        <begin position="249"/>
        <end position="296"/>
    </location>
</feature>
<feature type="non-terminal residue" evidence="2">
    <location>
        <position position="1"/>
    </location>
</feature>
<proteinExistence type="predicted"/>
<evidence type="ECO:0000313" key="3">
    <source>
        <dbReference type="EMBL" id="CAL4781510.1"/>
    </source>
</evidence>
<keyword evidence="3" id="KW-0548">Nucleotidyltransferase</keyword>
<keyword evidence="4" id="KW-1185">Reference proteome</keyword>
<dbReference type="OrthoDB" id="412223at2759"/>
<dbReference type="EMBL" id="CAMXCT030001923">
    <property type="protein sequence ID" value="CAL4781510.1"/>
    <property type="molecule type" value="Genomic_DNA"/>
</dbReference>
<evidence type="ECO:0000313" key="2">
    <source>
        <dbReference type="EMBL" id="CAI3994198.1"/>
    </source>
</evidence>
<gene>
    <name evidence="2" type="ORF">C1SCF055_LOCUS20866</name>
</gene>
<feature type="compositionally biased region" description="Low complexity" evidence="1">
    <location>
        <begin position="250"/>
        <end position="262"/>
    </location>
</feature>
<evidence type="ECO:0000313" key="4">
    <source>
        <dbReference type="Proteomes" id="UP001152797"/>
    </source>
</evidence>
<keyword evidence="3" id="KW-0695">RNA-directed DNA polymerase</keyword>
<reference evidence="2" key="1">
    <citation type="submission" date="2022-10" db="EMBL/GenBank/DDBJ databases">
        <authorList>
            <person name="Chen Y."/>
            <person name="Dougan E. K."/>
            <person name="Chan C."/>
            <person name="Rhodes N."/>
            <person name="Thang M."/>
        </authorList>
    </citation>
    <scope>NUCLEOTIDE SEQUENCE</scope>
</reference>
<organism evidence="2">
    <name type="scientific">Cladocopium goreaui</name>
    <dbReference type="NCBI Taxonomy" id="2562237"/>
    <lineage>
        <taxon>Eukaryota</taxon>
        <taxon>Sar</taxon>
        <taxon>Alveolata</taxon>
        <taxon>Dinophyceae</taxon>
        <taxon>Suessiales</taxon>
        <taxon>Symbiodiniaceae</taxon>
        <taxon>Cladocopium</taxon>
    </lineage>
</organism>
<sequence>MAAAPREASLLIHSTAALRERAAKAGLSSEEVQAILDNNVTSIAQMAFAISPPGASPTEQQVRDFYQSIAVNMGTITIITSTKLLIFEAHTLVVANIKSEVGRKDDVTTHCVLPSAEREGRIQDQQKRLTGLRFKGDEEVAFLAYDLVFTLLEKDTLTYLHPERFITRRFELSQKKPLKQLALDNESLTIKERPADHTCATRAAFLHLAEVITSLKRDANGDLPLEVHLPKVLVRPSVSFHLLPLATHMPAKPAPKANPNNQNKRKHEDTKPPAAKDTSTSKGHPGQNLDQLPAALKGDMSGRRRAILEKKRLLLFKELLVEAGSNDVNLVEDICNGFDLTGKLPEFNQFDKKFRSPPRFRNCMKELNSHVNRGFRKITDEFATALELMSELLESNLLRPVDVNFTDWVHVYVDASFEPGKYSGLGGLVLDSSGQCLGCFSEVSQELVSKIKREDQQTVIFELEGLAIAVALEVFKEHIKGKRLVVFTDNSGAQ</sequence>
<evidence type="ECO:0000256" key="1">
    <source>
        <dbReference type="SAM" id="MobiDB-lite"/>
    </source>
</evidence>